<feature type="region of interest" description="Disordered" evidence="1">
    <location>
        <begin position="143"/>
        <end position="172"/>
    </location>
</feature>
<feature type="compositionally biased region" description="Basic residues" evidence="1">
    <location>
        <begin position="543"/>
        <end position="554"/>
    </location>
</feature>
<dbReference type="Proteomes" id="UP001215598">
    <property type="component" value="Unassembled WGS sequence"/>
</dbReference>
<evidence type="ECO:0000256" key="1">
    <source>
        <dbReference type="SAM" id="MobiDB-lite"/>
    </source>
</evidence>
<gene>
    <name evidence="2" type="ORF">B0H16DRAFT_1722266</name>
    <name evidence="3" type="ORF">B0H16DRAFT_1828888</name>
</gene>
<keyword evidence="4" id="KW-1185">Reference proteome</keyword>
<accession>A0AAD7NCX0</accession>
<dbReference type="EMBL" id="JARKIB010000049">
    <property type="protein sequence ID" value="KAJ7755546.1"/>
    <property type="molecule type" value="Genomic_DNA"/>
</dbReference>
<feature type="region of interest" description="Disordered" evidence="1">
    <location>
        <begin position="78"/>
        <end position="109"/>
    </location>
</feature>
<evidence type="ECO:0000313" key="2">
    <source>
        <dbReference type="EMBL" id="KAJ7755546.1"/>
    </source>
</evidence>
<name>A0AAD7NCX0_9AGAR</name>
<feature type="region of interest" description="Disordered" evidence="1">
    <location>
        <begin position="271"/>
        <end position="299"/>
    </location>
</feature>
<sequence length="717" mass="78669">MRGHPCPHCGNFLVPRLAKGGQVPDSEFVRCANPIHPPYFYRYPPNVTNPSPTTFTTTTATTATTMPPQAYTFPAHASSNPTVPTPAVPTHAQPQVNSKPPCEAYSHDGRRCTSTRIDRGCPRKMCRKHCVAVGLCTLRSHAKHQETKERNKPYARVPTIASTSASRLSSATATGLSRATATAGSPIAPADPWMGWDASFDEIRDSVTLPLRILEENSLRERERAADAEREFDNLIGFRSSPELSVEEELALMEQDDISLALRLSAEEHRPPMSSILPSPSPLPAPGSSHLRLRSLSPSPDLPESVAAALAASQVFVPLPTEEPRRRRRQPAASTANKRRPQSQVQITTQLNETWMAINGASPAPSPATTLPSSTVFHVRNGGSRRPFADKSQIERFILVFLTGAAPCILSVDASGIKSPRWPTYILSADDKTLAELASELLDSDGFPVTQLDLFLHRQRVWIGIDRDYPHTVSTGDVLILRRRGVHGPQDQTTIDKFLAPDAPAHLRYNLPRERAAIRNALKDVITVDSDSDVELPEVARQGKGRKGKGKRKARSGDDDEVLVLSPRRPRLNIQTSGLIVPSTSTTNSSAASPPPSALFLRSASTTSSMSEPPTPLEDFIQLPERNAWPSGMYTIDVVAGFLRIESDAVTGTLPSRFNQVFGGTWTNSTWYYNLKMWKTASEGLKHAILAAGRTSEGSWSVFREKYREEREVIDLT</sequence>
<evidence type="ECO:0000313" key="4">
    <source>
        <dbReference type="Proteomes" id="UP001215598"/>
    </source>
</evidence>
<feature type="compositionally biased region" description="Polar residues" evidence="1">
    <location>
        <begin position="332"/>
        <end position="344"/>
    </location>
</feature>
<feature type="region of interest" description="Disordered" evidence="1">
    <location>
        <begin position="537"/>
        <end position="560"/>
    </location>
</feature>
<reference evidence="3" key="1">
    <citation type="submission" date="2023-03" db="EMBL/GenBank/DDBJ databases">
        <title>Massive genome expansion in bonnet fungi (Mycena s.s.) driven by repeated elements and novel gene families across ecological guilds.</title>
        <authorList>
            <consortium name="Lawrence Berkeley National Laboratory"/>
            <person name="Harder C.B."/>
            <person name="Miyauchi S."/>
            <person name="Viragh M."/>
            <person name="Kuo A."/>
            <person name="Thoen E."/>
            <person name="Andreopoulos B."/>
            <person name="Lu D."/>
            <person name="Skrede I."/>
            <person name="Drula E."/>
            <person name="Henrissat B."/>
            <person name="Morin E."/>
            <person name="Kohler A."/>
            <person name="Barry K."/>
            <person name="LaButti K."/>
            <person name="Morin E."/>
            <person name="Salamov A."/>
            <person name="Lipzen A."/>
            <person name="Mereny Z."/>
            <person name="Hegedus B."/>
            <person name="Baldrian P."/>
            <person name="Stursova M."/>
            <person name="Weitz H."/>
            <person name="Taylor A."/>
            <person name="Grigoriev I.V."/>
            <person name="Nagy L.G."/>
            <person name="Martin F."/>
            <person name="Kauserud H."/>
        </authorList>
    </citation>
    <scope>NUCLEOTIDE SEQUENCE</scope>
    <source>
        <strain evidence="3">CBHHK182m</strain>
    </source>
</reference>
<protein>
    <submittedName>
        <fullName evidence="3">Uncharacterized protein</fullName>
    </submittedName>
</protein>
<organism evidence="3 4">
    <name type="scientific">Mycena metata</name>
    <dbReference type="NCBI Taxonomy" id="1033252"/>
    <lineage>
        <taxon>Eukaryota</taxon>
        <taxon>Fungi</taxon>
        <taxon>Dikarya</taxon>
        <taxon>Basidiomycota</taxon>
        <taxon>Agaricomycotina</taxon>
        <taxon>Agaricomycetes</taxon>
        <taxon>Agaricomycetidae</taxon>
        <taxon>Agaricales</taxon>
        <taxon>Marasmiineae</taxon>
        <taxon>Mycenaceae</taxon>
        <taxon>Mycena</taxon>
    </lineage>
</organism>
<proteinExistence type="predicted"/>
<dbReference type="AlphaFoldDB" id="A0AAD7NCX0"/>
<feature type="compositionally biased region" description="Low complexity" evidence="1">
    <location>
        <begin position="286"/>
        <end position="299"/>
    </location>
</feature>
<feature type="region of interest" description="Disordered" evidence="1">
    <location>
        <begin position="317"/>
        <end position="344"/>
    </location>
</feature>
<feature type="compositionally biased region" description="Basic and acidic residues" evidence="1">
    <location>
        <begin position="143"/>
        <end position="152"/>
    </location>
</feature>
<evidence type="ECO:0000313" key="3">
    <source>
        <dbReference type="EMBL" id="KAJ7755547.1"/>
    </source>
</evidence>
<comment type="caution">
    <text evidence="3">The sequence shown here is derived from an EMBL/GenBank/DDBJ whole genome shotgun (WGS) entry which is preliminary data.</text>
</comment>
<feature type="compositionally biased region" description="Low complexity" evidence="1">
    <location>
        <begin position="159"/>
        <end position="172"/>
    </location>
</feature>
<dbReference type="EMBL" id="JARKIB010000049">
    <property type="protein sequence ID" value="KAJ7755547.1"/>
    <property type="molecule type" value="Genomic_DNA"/>
</dbReference>